<dbReference type="PANTHER" id="PTHR11654">
    <property type="entry name" value="OLIGOPEPTIDE TRANSPORTER-RELATED"/>
    <property type="match status" value="1"/>
</dbReference>
<protein>
    <recommendedName>
        <fullName evidence="4">Peptide transporter</fullName>
    </recommendedName>
</protein>
<dbReference type="EMBL" id="JBBPBK010000012">
    <property type="protein sequence ID" value="KAK9273737.1"/>
    <property type="molecule type" value="Genomic_DNA"/>
</dbReference>
<accession>A0AAP0RB13</accession>
<evidence type="ECO:0008006" key="4">
    <source>
        <dbReference type="Google" id="ProtNLM"/>
    </source>
</evidence>
<dbReference type="SUPFAM" id="SSF103473">
    <property type="entry name" value="MFS general substrate transporter"/>
    <property type="match status" value="1"/>
</dbReference>
<feature type="transmembrane region" description="Helical" evidence="1">
    <location>
        <begin position="67"/>
        <end position="85"/>
    </location>
</feature>
<comment type="caution">
    <text evidence="2">The sequence shown here is derived from an EMBL/GenBank/DDBJ whole genome shotgun (WGS) entry which is preliminary data.</text>
</comment>
<dbReference type="Proteomes" id="UP001415857">
    <property type="component" value="Unassembled WGS sequence"/>
</dbReference>
<organism evidence="2 3">
    <name type="scientific">Liquidambar formosana</name>
    <name type="common">Formosan gum</name>
    <dbReference type="NCBI Taxonomy" id="63359"/>
    <lineage>
        <taxon>Eukaryota</taxon>
        <taxon>Viridiplantae</taxon>
        <taxon>Streptophyta</taxon>
        <taxon>Embryophyta</taxon>
        <taxon>Tracheophyta</taxon>
        <taxon>Spermatophyta</taxon>
        <taxon>Magnoliopsida</taxon>
        <taxon>eudicotyledons</taxon>
        <taxon>Gunneridae</taxon>
        <taxon>Pentapetalae</taxon>
        <taxon>Saxifragales</taxon>
        <taxon>Altingiaceae</taxon>
        <taxon>Liquidambar</taxon>
    </lineage>
</organism>
<keyword evidence="1" id="KW-0812">Transmembrane</keyword>
<evidence type="ECO:0000313" key="3">
    <source>
        <dbReference type="Proteomes" id="UP001415857"/>
    </source>
</evidence>
<reference evidence="2 3" key="1">
    <citation type="journal article" date="2024" name="Plant J.">
        <title>Genome sequences and population genomics reveal climatic adaptation and genomic divergence between two closely related sweetgum species.</title>
        <authorList>
            <person name="Xu W.Q."/>
            <person name="Ren C.Q."/>
            <person name="Zhang X.Y."/>
            <person name="Comes H.P."/>
            <person name="Liu X.H."/>
            <person name="Li Y.G."/>
            <person name="Kettle C.J."/>
            <person name="Jalonen R."/>
            <person name="Gaisberger H."/>
            <person name="Ma Y.Z."/>
            <person name="Qiu Y.X."/>
        </authorList>
    </citation>
    <scope>NUCLEOTIDE SEQUENCE [LARGE SCALE GENOMIC DNA]</scope>
    <source>
        <strain evidence="2">Hangzhou</strain>
    </source>
</reference>
<proteinExistence type="predicted"/>
<dbReference type="InterPro" id="IPR036259">
    <property type="entry name" value="MFS_trans_sf"/>
</dbReference>
<keyword evidence="1" id="KW-1133">Transmembrane helix</keyword>
<dbReference type="AlphaFoldDB" id="A0AAP0RB13"/>
<gene>
    <name evidence="2" type="ORF">L1049_018547</name>
</gene>
<sequence length="132" mass="14591">MESTPPDQKKMITEPLLGTTKGGFRTLPFIIANEAFEKVASYGLVLNMIVYLRREYGMETTAGTNVLFLWSAATNFMPIIGAFIADSYVGRYRMIGFGSIISLLMEWIADSCSVPSKGQTGSISWSRPNFNS</sequence>
<keyword evidence="3" id="KW-1185">Reference proteome</keyword>
<dbReference type="Gene3D" id="1.20.1250.20">
    <property type="entry name" value="MFS general substrate transporter like domains"/>
    <property type="match status" value="1"/>
</dbReference>
<evidence type="ECO:0000313" key="2">
    <source>
        <dbReference type="EMBL" id="KAK9273737.1"/>
    </source>
</evidence>
<keyword evidence="1" id="KW-0472">Membrane</keyword>
<name>A0AAP0RB13_LIQFO</name>
<evidence type="ECO:0000256" key="1">
    <source>
        <dbReference type="SAM" id="Phobius"/>
    </source>
</evidence>